<evidence type="ECO:0000256" key="3">
    <source>
        <dbReference type="ARBA" id="ARBA00022801"/>
    </source>
</evidence>
<sequence>MCVQGCVFTSLHTVVFMRLIFGLIAALTMVSAAAEPPTSFSSAKKILSRDLYPSDDRVTFYCGCRFDEQPVPNKPGRTRLTPVADSCGLQPRKNANRAARIEWEHVVPAWEFGHQLQCWQEGGRKGCHKDDVFKAMEADLYNLVPAVGELNGDRSNFRFGMIAGEPRAYGACDFEVDFKQRVAEPPEQVRGDIARTYFYMEDRYGLEISRKQRQLFEAWSRQDPVDEAEQRRAQRIAAIQGHANPFVEPKVMQAAGH</sequence>
<keyword evidence="2" id="KW-0540">Nuclease</keyword>
<organism evidence="4 5">
    <name type="scientific">Marinobacterium maritimum</name>
    <dbReference type="NCBI Taxonomy" id="500162"/>
    <lineage>
        <taxon>Bacteria</taxon>
        <taxon>Pseudomonadati</taxon>
        <taxon>Pseudomonadota</taxon>
        <taxon>Gammaproteobacteria</taxon>
        <taxon>Oceanospirillales</taxon>
        <taxon>Oceanospirillaceae</taxon>
        <taxon>Marinobacterium</taxon>
    </lineage>
</organism>
<dbReference type="GO" id="GO:0004519">
    <property type="term" value="F:endonuclease activity"/>
    <property type="evidence" value="ECO:0007669"/>
    <property type="project" value="UniProtKB-KW"/>
</dbReference>
<evidence type="ECO:0000256" key="1">
    <source>
        <dbReference type="ARBA" id="ARBA00006429"/>
    </source>
</evidence>
<keyword evidence="3" id="KW-0378">Hydrolase</keyword>
<dbReference type="EMBL" id="BAAAET010000001">
    <property type="protein sequence ID" value="GAA0685312.1"/>
    <property type="molecule type" value="Genomic_DNA"/>
</dbReference>
<gene>
    <name evidence="4" type="ORF">GCM10009104_08600</name>
</gene>
<proteinExistence type="inferred from homology"/>
<evidence type="ECO:0000313" key="5">
    <source>
        <dbReference type="Proteomes" id="UP001499915"/>
    </source>
</evidence>
<dbReference type="Proteomes" id="UP001499915">
    <property type="component" value="Unassembled WGS sequence"/>
</dbReference>
<comment type="caution">
    <text evidence="4">The sequence shown here is derived from an EMBL/GenBank/DDBJ whole genome shotgun (WGS) entry which is preliminary data.</text>
</comment>
<dbReference type="InterPro" id="IPR007346">
    <property type="entry name" value="Endonuclease-I"/>
</dbReference>
<accession>A0ABP3T9P0</accession>
<dbReference type="Pfam" id="PF04231">
    <property type="entry name" value="Endonuclease_1"/>
    <property type="match status" value="1"/>
</dbReference>
<dbReference type="InterPro" id="IPR044925">
    <property type="entry name" value="His-Me_finger_sf"/>
</dbReference>
<dbReference type="PANTHER" id="PTHR33607">
    <property type="entry name" value="ENDONUCLEASE-1"/>
    <property type="match status" value="1"/>
</dbReference>
<keyword evidence="4" id="KW-0255">Endonuclease</keyword>
<comment type="similarity">
    <text evidence="1">Belongs to the EndA/NucM nuclease family.</text>
</comment>
<name>A0ABP3T9P0_9GAMM</name>
<protein>
    <submittedName>
        <fullName evidence="4">Endonuclease</fullName>
    </submittedName>
</protein>
<dbReference type="SUPFAM" id="SSF54060">
    <property type="entry name" value="His-Me finger endonucleases"/>
    <property type="match status" value="1"/>
</dbReference>
<dbReference type="PANTHER" id="PTHR33607:SF2">
    <property type="entry name" value="ENDONUCLEASE-1"/>
    <property type="match status" value="1"/>
</dbReference>
<reference evidence="5" key="1">
    <citation type="journal article" date="2019" name="Int. J. Syst. Evol. Microbiol.">
        <title>The Global Catalogue of Microorganisms (GCM) 10K type strain sequencing project: providing services to taxonomists for standard genome sequencing and annotation.</title>
        <authorList>
            <consortium name="The Broad Institute Genomics Platform"/>
            <consortium name="The Broad Institute Genome Sequencing Center for Infectious Disease"/>
            <person name="Wu L."/>
            <person name="Ma J."/>
        </authorList>
    </citation>
    <scope>NUCLEOTIDE SEQUENCE [LARGE SCALE GENOMIC DNA]</scope>
    <source>
        <strain evidence="5">JCM 15134</strain>
    </source>
</reference>
<evidence type="ECO:0000313" key="4">
    <source>
        <dbReference type="EMBL" id="GAA0685312.1"/>
    </source>
</evidence>
<keyword evidence="5" id="KW-1185">Reference proteome</keyword>
<evidence type="ECO:0000256" key="2">
    <source>
        <dbReference type="ARBA" id="ARBA00022722"/>
    </source>
</evidence>